<dbReference type="EMBL" id="CM055756">
    <property type="protein sequence ID" value="KAJ7989954.1"/>
    <property type="molecule type" value="Genomic_DNA"/>
</dbReference>
<accession>A0ACC2FF45</accession>
<gene>
    <name evidence="1" type="ORF">DPEC_G00309830</name>
</gene>
<comment type="caution">
    <text evidence="1">The sequence shown here is derived from an EMBL/GenBank/DDBJ whole genome shotgun (WGS) entry which is preliminary data.</text>
</comment>
<protein>
    <submittedName>
        <fullName evidence="1">Uncharacterized protein</fullName>
    </submittedName>
</protein>
<sequence length="70" mass="7339">MSGEPELQTAQGEVSPMTEGGACSETMRMGVMPRGSSRPPPAASPCNVFRIDLDQNRSLSTNTSPPPPPP</sequence>
<keyword evidence="2" id="KW-1185">Reference proteome</keyword>
<organism evidence="1 2">
    <name type="scientific">Dallia pectoralis</name>
    <name type="common">Alaska blackfish</name>
    <dbReference type="NCBI Taxonomy" id="75939"/>
    <lineage>
        <taxon>Eukaryota</taxon>
        <taxon>Metazoa</taxon>
        <taxon>Chordata</taxon>
        <taxon>Craniata</taxon>
        <taxon>Vertebrata</taxon>
        <taxon>Euteleostomi</taxon>
        <taxon>Actinopterygii</taxon>
        <taxon>Neopterygii</taxon>
        <taxon>Teleostei</taxon>
        <taxon>Protacanthopterygii</taxon>
        <taxon>Esociformes</taxon>
        <taxon>Umbridae</taxon>
        <taxon>Dallia</taxon>
    </lineage>
</organism>
<reference evidence="1" key="1">
    <citation type="submission" date="2021-05" db="EMBL/GenBank/DDBJ databases">
        <authorList>
            <person name="Pan Q."/>
            <person name="Jouanno E."/>
            <person name="Zahm M."/>
            <person name="Klopp C."/>
            <person name="Cabau C."/>
            <person name="Louis A."/>
            <person name="Berthelot C."/>
            <person name="Parey E."/>
            <person name="Roest Crollius H."/>
            <person name="Montfort J."/>
            <person name="Robinson-Rechavi M."/>
            <person name="Bouchez O."/>
            <person name="Lampietro C."/>
            <person name="Lopez Roques C."/>
            <person name="Donnadieu C."/>
            <person name="Postlethwait J."/>
            <person name="Bobe J."/>
            <person name="Dillon D."/>
            <person name="Chandos A."/>
            <person name="von Hippel F."/>
            <person name="Guiguen Y."/>
        </authorList>
    </citation>
    <scope>NUCLEOTIDE SEQUENCE</scope>
    <source>
        <strain evidence="1">YG-Jan2019</strain>
    </source>
</reference>
<evidence type="ECO:0000313" key="2">
    <source>
        <dbReference type="Proteomes" id="UP001157502"/>
    </source>
</evidence>
<proteinExistence type="predicted"/>
<evidence type="ECO:0000313" key="1">
    <source>
        <dbReference type="EMBL" id="KAJ7989954.1"/>
    </source>
</evidence>
<name>A0ACC2FF45_DALPE</name>
<dbReference type="Proteomes" id="UP001157502">
    <property type="component" value="Chromosome 29"/>
</dbReference>